<organism evidence="3 4">
    <name type="scientific">Larkinella insperata</name>
    <dbReference type="NCBI Taxonomy" id="332158"/>
    <lineage>
        <taxon>Bacteria</taxon>
        <taxon>Pseudomonadati</taxon>
        <taxon>Bacteroidota</taxon>
        <taxon>Cytophagia</taxon>
        <taxon>Cytophagales</taxon>
        <taxon>Spirosomataceae</taxon>
        <taxon>Larkinella</taxon>
    </lineage>
</organism>
<sequence>MMKRLLLIASLLLTGSLLFAQDQPQSLGIVGHNHLALQVKDIQTSAKFYREILGLKPIPVPDNLKAIRSWFDIGNGQQIHLLAGRTASFVHDKDGSHFALFVDDIAKSERFLTQHNIKFHKQVRFDGVVQIYFPDPDGYLFELNEKKK</sequence>
<dbReference type="Pfam" id="PF00903">
    <property type="entry name" value="Glyoxalase"/>
    <property type="match status" value="1"/>
</dbReference>
<gene>
    <name evidence="3" type="ORF">ACFQ4C_25010</name>
</gene>
<feature type="domain" description="VOC" evidence="2">
    <location>
        <begin position="31"/>
        <end position="146"/>
    </location>
</feature>
<comment type="caution">
    <text evidence="3">The sequence shown here is derived from an EMBL/GenBank/DDBJ whole genome shotgun (WGS) entry which is preliminary data.</text>
</comment>
<dbReference type="RefSeq" id="WP_265988737.1">
    <property type="nucleotide sequence ID" value="NZ_CP110973.1"/>
</dbReference>
<dbReference type="EMBL" id="JBHTLP010000021">
    <property type="protein sequence ID" value="MFD1144411.1"/>
    <property type="molecule type" value="Genomic_DNA"/>
</dbReference>
<proteinExistence type="predicted"/>
<dbReference type="PROSITE" id="PS51819">
    <property type="entry name" value="VOC"/>
    <property type="match status" value="1"/>
</dbReference>
<keyword evidence="4" id="KW-1185">Reference proteome</keyword>
<dbReference type="InterPro" id="IPR037523">
    <property type="entry name" value="VOC_core"/>
</dbReference>
<dbReference type="Proteomes" id="UP001597116">
    <property type="component" value="Unassembled WGS sequence"/>
</dbReference>
<accession>A0ABW3QJC5</accession>
<dbReference type="InterPro" id="IPR029068">
    <property type="entry name" value="Glyas_Bleomycin-R_OHBP_Dase"/>
</dbReference>
<dbReference type="InterPro" id="IPR004360">
    <property type="entry name" value="Glyas_Fos-R_dOase_dom"/>
</dbReference>
<dbReference type="CDD" id="cd07245">
    <property type="entry name" value="VOC_like"/>
    <property type="match status" value="1"/>
</dbReference>
<protein>
    <submittedName>
        <fullName evidence="3">VOC family protein</fullName>
    </submittedName>
</protein>
<evidence type="ECO:0000259" key="2">
    <source>
        <dbReference type="PROSITE" id="PS51819"/>
    </source>
</evidence>
<evidence type="ECO:0000256" key="1">
    <source>
        <dbReference type="SAM" id="SignalP"/>
    </source>
</evidence>
<dbReference type="SUPFAM" id="SSF54593">
    <property type="entry name" value="Glyoxalase/Bleomycin resistance protein/Dihydroxybiphenyl dioxygenase"/>
    <property type="match status" value="1"/>
</dbReference>
<dbReference type="PANTHER" id="PTHR46142">
    <property type="match status" value="1"/>
</dbReference>
<name>A0ABW3QJC5_9BACT</name>
<evidence type="ECO:0000313" key="4">
    <source>
        <dbReference type="Proteomes" id="UP001597116"/>
    </source>
</evidence>
<dbReference type="Gene3D" id="3.10.180.10">
    <property type="entry name" value="2,3-Dihydroxybiphenyl 1,2-Dioxygenase, domain 1"/>
    <property type="match status" value="1"/>
</dbReference>
<keyword evidence="1" id="KW-0732">Signal</keyword>
<dbReference type="PANTHER" id="PTHR46142:SF3">
    <property type="entry name" value="F18B13.24 PROTEIN"/>
    <property type="match status" value="1"/>
</dbReference>
<reference evidence="4" key="1">
    <citation type="journal article" date="2019" name="Int. J. Syst. Evol. Microbiol.">
        <title>The Global Catalogue of Microorganisms (GCM) 10K type strain sequencing project: providing services to taxonomists for standard genome sequencing and annotation.</title>
        <authorList>
            <consortium name="The Broad Institute Genomics Platform"/>
            <consortium name="The Broad Institute Genome Sequencing Center for Infectious Disease"/>
            <person name="Wu L."/>
            <person name="Ma J."/>
        </authorList>
    </citation>
    <scope>NUCLEOTIDE SEQUENCE [LARGE SCALE GENOMIC DNA]</scope>
    <source>
        <strain evidence="4">CCUG 55608</strain>
    </source>
</reference>
<feature type="chain" id="PRO_5045064214" evidence="1">
    <location>
        <begin position="21"/>
        <end position="148"/>
    </location>
</feature>
<evidence type="ECO:0000313" key="3">
    <source>
        <dbReference type="EMBL" id="MFD1144411.1"/>
    </source>
</evidence>
<feature type="signal peptide" evidence="1">
    <location>
        <begin position="1"/>
        <end position="20"/>
    </location>
</feature>